<keyword evidence="4 11" id="KW-0963">Cytoplasm</keyword>
<name>A0A6N6VMJ8_9HYPH</name>
<evidence type="ECO:0000256" key="11">
    <source>
        <dbReference type="HAMAP-Rule" id="MF_00255"/>
    </source>
</evidence>
<dbReference type="HAMAP" id="MF_00255">
    <property type="entry name" value="Gly_tRNA_synth_beta"/>
    <property type="match status" value="1"/>
</dbReference>
<dbReference type="RefSeq" id="WP_152216291.1">
    <property type="nucleotide sequence ID" value="NZ_WESC01000008.1"/>
</dbReference>
<feature type="domain" description="DALR anticodon binding" evidence="12">
    <location>
        <begin position="612"/>
        <end position="714"/>
    </location>
</feature>
<dbReference type="EMBL" id="WESC01000008">
    <property type="protein sequence ID" value="KAB7739911.1"/>
    <property type="molecule type" value="Genomic_DNA"/>
</dbReference>
<evidence type="ECO:0000259" key="12">
    <source>
        <dbReference type="Pfam" id="PF05746"/>
    </source>
</evidence>
<evidence type="ECO:0000256" key="9">
    <source>
        <dbReference type="ARBA" id="ARBA00023146"/>
    </source>
</evidence>
<keyword evidence="9 11" id="KW-0030">Aminoacyl-tRNA synthetase</keyword>
<evidence type="ECO:0000256" key="7">
    <source>
        <dbReference type="ARBA" id="ARBA00022840"/>
    </source>
</evidence>
<evidence type="ECO:0000256" key="1">
    <source>
        <dbReference type="ARBA" id="ARBA00004496"/>
    </source>
</evidence>
<protein>
    <recommendedName>
        <fullName evidence="11">Glycine--tRNA ligase beta subunit</fullName>
        <ecNumber evidence="11">6.1.1.14</ecNumber>
    </recommendedName>
    <alternativeName>
        <fullName evidence="11">Glycyl-tRNA synthetase beta subunit</fullName>
        <shortName evidence="11">GlyRS</shortName>
    </alternativeName>
</protein>
<evidence type="ECO:0000313" key="13">
    <source>
        <dbReference type="EMBL" id="KAB7739911.1"/>
    </source>
</evidence>
<gene>
    <name evidence="11" type="primary">glyS</name>
    <name evidence="13" type="ORF">F2P47_10405</name>
</gene>
<evidence type="ECO:0000256" key="4">
    <source>
        <dbReference type="ARBA" id="ARBA00022490"/>
    </source>
</evidence>
<dbReference type="AlphaFoldDB" id="A0A6N6VMJ8"/>
<dbReference type="PANTHER" id="PTHR30075">
    <property type="entry name" value="GLYCYL-TRNA SYNTHETASE"/>
    <property type="match status" value="1"/>
</dbReference>
<comment type="catalytic activity">
    <reaction evidence="10 11">
        <text>tRNA(Gly) + glycine + ATP = glycyl-tRNA(Gly) + AMP + diphosphate</text>
        <dbReference type="Rhea" id="RHEA:16013"/>
        <dbReference type="Rhea" id="RHEA-COMP:9664"/>
        <dbReference type="Rhea" id="RHEA-COMP:9683"/>
        <dbReference type="ChEBI" id="CHEBI:30616"/>
        <dbReference type="ChEBI" id="CHEBI:33019"/>
        <dbReference type="ChEBI" id="CHEBI:57305"/>
        <dbReference type="ChEBI" id="CHEBI:78442"/>
        <dbReference type="ChEBI" id="CHEBI:78522"/>
        <dbReference type="ChEBI" id="CHEBI:456215"/>
        <dbReference type="EC" id="6.1.1.14"/>
    </reaction>
</comment>
<dbReference type="Pfam" id="PF02092">
    <property type="entry name" value="tRNA_synt_2f"/>
    <property type="match status" value="1"/>
</dbReference>
<dbReference type="GO" id="GO:0004820">
    <property type="term" value="F:glycine-tRNA ligase activity"/>
    <property type="evidence" value="ECO:0007669"/>
    <property type="project" value="UniProtKB-UniRule"/>
</dbReference>
<evidence type="ECO:0000256" key="8">
    <source>
        <dbReference type="ARBA" id="ARBA00022917"/>
    </source>
</evidence>
<comment type="subcellular location">
    <subcellularLocation>
        <location evidence="1 11">Cytoplasm</location>
    </subcellularLocation>
</comment>
<evidence type="ECO:0000256" key="2">
    <source>
        <dbReference type="ARBA" id="ARBA00008226"/>
    </source>
</evidence>
<dbReference type="NCBIfam" id="TIGR00211">
    <property type="entry name" value="glyS"/>
    <property type="match status" value="1"/>
</dbReference>
<proteinExistence type="inferred from homology"/>
<dbReference type="Pfam" id="PF05746">
    <property type="entry name" value="DALR_1"/>
    <property type="match status" value="1"/>
</dbReference>
<dbReference type="Proteomes" id="UP000468901">
    <property type="component" value="Unassembled WGS sequence"/>
</dbReference>
<evidence type="ECO:0000256" key="6">
    <source>
        <dbReference type="ARBA" id="ARBA00022741"/>
    </source>
</evidence>
<dbReference type="PROSITE" id="PS50861">
    <property type="entry name" value="AA_TRNA_LIGASE_II_GLYAB"/>
    <property type="match status" value="1"/>
</dbReference>
<evidence type="ECO:0000256" key="5">
    <source>
        <dbReference type="ARBA" id="ARBA00022598"/>
    </source>
</evidence>
<evidence type="ECO:0000256" key="10">
    <source>
        <dbReference type="ARBA" id="ARBA00047937"/>
    </source>
</evidence>
<comment type="caution">
    <text evidence="13">The sequence shown here is derived from an EMBL/GenBank/DDBJ whole genome shotgun (WGS) entry which is preliminary data.</text>
</comment>
<dbReference type="GO" id="GO:0006426">
    <property type="term" value="P:glycyl-tRNA aminoacylation"/>
    <property type="evidence" value="ECO:0007669"/>
    <property type="project" value="UniProtKB-UniRule"/>
</dbReference>
<dbReference type="SUPFAM" id="SSF109604">
    <property type="entry name" value="HD-domain/PDEase-like"/>
    <property type="match status" value="1"/>
</dbReference>
<dbReference type="InterPro" id="IPR008909">
    <property type="entry name" value="DALR_anticod-bd"/>
</dbReference>
<keyword evidence="5 11" id="KW-0436">Ligase</keyword>
<keyword evidence="7 11" id="KW-0067">ATP-binding</keyword>
<dbReference type="PANTHER" id="PTHR30075:SF2">
    <property type="entry name" value="GLYCINE--TRNA LIGASE, CHLOROPLASTIC_MITOCHONDRIAL 2"/>
    <property type="match status" value="1"/>
</dbReference>
<keyword evidence="14" id="KW-1185">Reference proteome</keyword>
<dbReference type="EC" id="6.1.1.14" evidence="11"/>
<accession>A0A6N6VMJ8</accession>
<evidence type="ECO:0000256" key="3">
    <source>
        <dbReference type="ARBA" id="ARBA00011209"/>
    </source>
</evidence>
<dbReference type="GO" id="GO:0005524">
    <property type="term" value="F:ATP binding"/>
    <property type="evidence" value="ECO:0007669"/>
    <property type="project" value="UniProtKB-UniRule"/>
</dbReference>
<comment type="similarity">
    <text evidence="2 11">Belongs to the class-II aminoacyl-tRNA synthetase family.</text>
</comment>
<evidence type="ECO:0000313" key="14">
    <source>
        <dbReference type="Proteomes" id="UP000468901"/>
    </source>
</evidence>
<dbReference type="InterPro" id="IPR015944">
    <property type="entry name" value="Gly-tRNA-synth_bsu"/>
</dbReference>
<dbReference type="InterPro" id="IPR006194">
    <property type="entry name" value="Gly-tRNA-synth_heterodimer"/>
</dbReference>
<sequence>MSELLLEIFSEEIPARMQKRASEDLQRLVTDALKDAGVDAVKAQAFATPRRLALVIDGLPEKTPDVKEERKGPRTTAPDVSVQGFLTSVGLSSIDQATVQGDKKGDFYVAITEKPGRATADLIAEIVPEVVRAFPWPKSMRWGTGTLRWVRPLHSVLCILDGKVVPFEIDGIRSGDMTRGHRFMGGGSFAVSSFADYKQKLHGHHVMLDPAARAAAIHEGALHLAQDAGLHLVEDDALLAEVAGLVEWPVPLIGKIDDQFMSVPQEVLTSTMRANQKYFALTDDAGKLAPRFIVISNLIAQDGGEAIVNGNERVLRARFSDARFLWEQDKKATLESRLPKLEEVVFQAKLGTVREKAERIAKLARELAAVIPGVDPVKAEIAGRLAKADLTSGMVGEFPELQGLMGGYYAKADGLGDEIGDAIAEHYSPVGPSDAVPALALGKTVSLADKIDTLTGFWSIDEKPTGSKDPFALRRAALGVIRILLEGKLRLPLIAAFASIIEVRKATAAGALRAAYTDMTGRTEGEVVDFIEKSSSMTAKDAVICKDLLSFFADRLKVYLRDRGARHDLVDAVFALNELGQPQDDLVLIVKRVEALSDFLGTEDGKNLLSGYKRAVNILNIEEKKDKATYGGEPDPALFKLGEERDLFDRIEEARAEATHAIGREDFAAAMTALARLRAPVDAFFDKVTVNADEPQVRANRLCLLSLIRAALHEVADFSKVEG</sequence>
<dbReference type="GO" id="GO:0005829">
    <property type="term" value="C:cytosol"/>
    <property type="evidence" value="ECO:0007669"/>
    <property type="project" value="TreeGrafter"/>
</dbReference>
<dbReference type="GO" id="GO:0004814">
    <property type="term" value="F:arginine-tRNA ligase activity"/>
    <property type="evidence" value="ECO:0007669"/>
    <property type="project" value="InterPro"/>
</dbReference>
<reference evidence="13 14" key="1">
    <citation type="submission" date="2019-09" db="EMBL/GenBank/DDBJ databases">
        <title>Parvibaculum sedimenti sp. nov., isolated from sediment.</title>
        <authorList>
            <person name="Wang Y."/>
        </authorList>
    </citation>
    <scope>NUCLEOTIDE SEQUENCE [LARGE SCALE GENOMIC DNA]</scope>
    <source>
        <strain evidence="13 14">HXT-9</strain>
    </source>
</reference>
<dbReference type="GO" id="GO:0006420">
    <property type="term" value="P:arginyl-tRNA aminoacylation"/>
    <property type="evidence" value="ECO:0007669"/>
    <property type="project" value="InterPro"/>
</dbReference>
<keyword evidence="6 11" id="KW-0547">Nucleotide-binding</keyword>
<organism evidence="13 14">
    <name type="scientific">Parvibaculum sedimenti</name>
    <dbReference type="NCBI Taxonomy" id="2608632"/>
    <lineage>
        <taxon>Bacteria</taxon>
        <taxon>Pseudomonadati</taxon>
        <taxon>Pseudomonadota</taxon>
        <taxon>Alphaproteobacteria</taxon>
        <taxon>Hyphomicrobiales</taxon>
        <taxon>Parvibaculaceae</taxon>
        <taxon>Parvibaculum</taxon>
    </lineage>
</organism>
<keyword evidence="8 11" id="KW-0648">Protein biosynthesis</keyword>
<dbReference type="PRINTS" id="PR01045">
    <property type="entry name" value="TRNASYNTHGB"/>
</dbReference>
<comment type="subunit">
    <text evidence="3 11">Tetramer of two alpha and two beta subunits.</text>
</comment>